<keyword evidence="2" id="KW-1185">Reference proteome</keyword>
<dbReference type="SUPFAM" id="SSF109604">
    <property type="entry name" value="HD-domain/PDEase-like"/>
    <property type="match status" value="1"/>
</dbReference>
<name>A0ABQ2B430_9MICO</name>
<dbReference type="Proteomes" id="UP000632535">
    <property type="component" value="Unassembled WGS sequence"/>
</dbReference>
<dbReference type="Gene3D" id="1.10.3210.10">
    <property type="entry name" value="Hypothetical protein af1432"/>
    <property type="match status" value="1"/>
</dbReference>
<reference evidence="2" key="1">
    <citation type="journal article" date="2019" name="Int. J. Syst. Evol. Microbiol.">
        <title>The Global Catalogue of Microorganisms (GCM) 10K type strain sequencing project: providing services to taxonomists for standard genome sequencing and annotation.</title>
        <authorList>
            <consortium name="The Broad Institute Genomics Platform"/>
            <consortium name="The Broad Institute Genome Sequencing Center for Infectious Disease"/>
            <person name="Wu L."/>
            <person name="Ma J."/>
        </authorList>
    </citation>
    <scope>NUCLEOTIDE SEQUENCE [LARGE SCALE GENOMIC DNA]</scope>
    <source>
        <strain evidence="2">CCM 8653</strain>
    </source>
</reference>
<evidence type="ECO:0008006" key="3">
    <source>
        <dbReference type="Google" id="ProtNLM"/>
    </source>
</evidence>
<gene>
    <name evidence="1" type="ORF">GCM10007368_06950</name>
</gene>
<dbReference type="InterPro" id="IPR009218">
    <property type="entry name" value="HD_phosphohydro"/>
</dbReference>
<protein>
    <recommendedName>
        <fullName evidence="3">Metal-dependent HD superfamily phosphohydrolase</fullName>
    </recommendedName>
</protein>
<comment type="caution">
    <text evidence="1">The sequence shown here is derived from an EMBL/GenBank/DDBJ whole genome shotgun (WGS) entry which is preliminary data.</text>
</comment>
<evidence type="ECO:0000313" key="2">
    <source>
        <dbReference type="Proteomes" id="UP000632535"/>
    </source>
</evidence>
<proteinExistence type="predicted"/>
<dbReference type="PANTHER" id="PTHR21174">
    <property type="match status" value="1"/>
</dbReference>
<dbReference type="EMBL" id="BMDG01000002">
    <property type="protein sequence ID" value="GGI05594.1"/>
    <property type="molecule type" value="Genomic_DNA"/>
</dbReference>
<organism evidence="1 2">
    <name type="scientific">Isoptericola cucumis</name>
    <dbReference type="NCBI Taxonomy" id="1776856"/>
    <lineage>
        <taxon>Bacteria</taxon>
        <taxon>Bacillati</taxon>
        <taxon>Actinomycetota</taxon>
        <taxon>Actinomycetes</taxon>
        <taxon>Micrococcales</taxon>
        <taxon>Promicromonosporaceae</taxon>
        <taxon>Isoptericola</taxon>
    </lineage>
</organism>
<dbReference type="PANTHER" id="PTHR21174:SF0">
    <property type="entry name" value="HD PHOSPHOHYDROLASE FAMILY PROTEIN-RELATED"/>
    <property type="match status" value="1"/>
</dbReference>
<evidence type="ECO:0000313" key="1">
    <source>
        <dbReference type="EMBL" id="GGI05594.1"/>
    </source>
</evidence>
<sequence length="256" mass="28079">MHEPHHPTTESLIAMGVISADAPAWFLSAFVRAARGAGATADVDAVREVGGDLVGRWSAPDRRFHNLRHLADVLHRVDELSEETHEPDLVRLAAWYHGAVFDAARKVAYATQGGEQTTVSAELARSQLTGLGVPAASAERVAQLVDSLARHKPLAGDVDSAVLNDADLGMLAAEPQRYREYIADVRAEYAHIPLPDFLDARIRVLTKLLKRPSLYWSPLGAAWEEPARQNVDAELHRLLKERSRLEAETPAGPERS</sequence>
<accession>A0ABQ2B430</accession>